<proteinExistence type="predicted"/>
<keyword evidence="1" id="KW-0812">Transmembrane</keyword>
<gene>
    <name evidence="2" type="ORF">B5J99_02540</name>
</gene>
<accession>A0ABM6M3L8</accession>
<dbReference type="Proteomes" id="UP000258016">
    <property type="component" value="Chromosome"/>
</dbReference>
<keyword evidence="1" id="KW-1133">Transmembrane helix</keyword>
<organism evidence="2 3">
    <name type="scientific">Blastomonas fulva</name>
    <dbReference type="NCBI Taxonomy" id="1550728"/>
    <lineage>
        <taxon>Bacteria</taxon>
        <taxon>Pseudomonadati</taxon>
        <taxon>Pseudomonadota</taxon>
        <taxon>Alphaproteobacteria</taxon>
        <taxon>Sphingomonadales</taxon>
        <taxon>Sphingomonadaceae</taxon>
        <taxon>Blastomonas</taxon>
    </lineage>
</organism>
<reference evidence="2 3" key="1">
    <citation type="submission" date="2017-03" db="EMBL/GenBank/DDBJ databases">
        <title>Complete genome sequence of Blastomonas fulva degrading microcsystin LR.</title>
        <authorList>
            <person name="Lee H.-g."/>
            <person name="Jin L."/>
            <person name="oh H.-M."/>
        </authorList>
    </citation>
    <scope>NUCLEOTIDE SEQUENCE [LARGE SCALE GENOMIC DNA]</scope>
    <source>
        <strain evidence="2 3">T2</strain>
    </source>
</reference>
<keyword evidence="1" id="KW-0472">Membrane</keyword>
<evidence type="ECO:0000313" key="3">
    <source>
        <dbReference type="Proteomes" id="UP000258016"/>
    </source>
</evidence>
<keyword evidence="3" id="KW-1185">Reference proteome</keyword>
<sequence length="94" mass="10094">MLATLACAHIVGLLGLAGAARFLPHGVIALDPVSGQLIGAALCGLTYALVLTWLVRRRLVAGPLYRCGESRPDADYRKSFAPGDSRLLDGWQYR</sequence>
<feature type="transmembrane region" description="Helical" evidence="1">
    <location>
        <begin position="35"/>
        <end position="55"/>
    </location>
</feature>
<evidence type="ECO:0000313" key="2">
    <source>
        <dbReference type="EMBL" id="ASR50482.1"/>
    </source>
</evidence>
<name>A0ABM6M3L8_9SPHN</name>
<protein>
    <submittedName>
        <fullName evidence="2">Uncharacterized protein</fullName>
    </submittedName>
</protein>
<dbReference type="EMBL" id="CP020083">
    <property type="protein sequence ID" value="ASR50482.1"/>
    <property type="molecule type" value="Genomic_DNA"/>
</dbReference>
<evidence type="ECO:0000256" key="1">
    <source>
        <dbReference type="SAM" id="Phobius"/>
    </source>
</evidence>